<dbReference type="AlphaFoldDB" id="A0A919KJY0"/>
<comment type="caution">
    <text evidence="6">The sequence shown here is derived from an EMBL/GenBank/DDBJ whole genome shotgun (WGS) entry which is preliminary data.</text>
</comment>
<sequence length="216" mass="23192">MAFAFRDRSVPPVASLARPRLWPNLHDFAAMALLLALGVLLVHGAEDARAPLAALSAQAVSLDPWQLPEYGLRTTLRMFAAMAASLAFTFVVATWAAKSRRAEKVIVPALDILQSVPVLGFISFTVTFFLGLFPGRQLGAECAAVFAIFTSQAWNMAFSFYQSLRTVPGGGAAAAAQPVRPRVPRAGRGWRSTSCSRSPRCCSCCGWPSWKAATCA</sequence>
<keyword evidence="7" id="KW-1185">Reference proteome</keyword>
<reference evidence="6" key="1">
    <citation type="journal article" date="2014" name="Int. J. Syst. Evol. Microbiol.">
        <title>Complete genome sequence of Corynebacterium casei LMG S-19264T (=DSM 44701T), isolated from a smear-ripened cheese.</title>
        <authorList>
            <consortium name="US DOE Joint Genome Institute (JGI-PGF)"/>
            <person name="Walter F."/>
            <person name="Albersmeier A."/>
            <person name="Kalinowski J."/>
            <person name="Ruckert C."/>
        </authorList>
    </citation>
    <scope>NUCLEOTIDE SEQUENCE</scope>
    <source>
        <strain evidence="6">JCM 13306</strain>
    </source>
</reference>
<dbReference type="EMBL" id="BNBA01000042">
    <property type="protein sequence ID" value="GHH60090.1"/>
    <property type="molecule type" value="Genomic_DNA"/>
</dbReference>
<evidence type="ECO:0000256" key="5">
    <source>
        <dbReference type="SAM" id="Phobius"/>
    </source>
</evidence>
<keyword evidence="3 5" id="KW-1133">Transmembrane helix</keyword>
<evidence type="ECO:0000256" key="3">
    <source>
        <dbReference type="ARBA" id="ARBA00022989"/>
    </source>
</evidence>
<name>A0A919KJY0_9XANT</name>
<feature type="transmembrane region" description="Helical" evidence="5">
    <location>
        <begin position="109"/>
        <end position="132"/>
    </location>
</feature>
<keyword evidence="2 5" id="KW-0812">Transmembrane</keyword>
<organism evidence="6 7">
    <name type="scientific">Xanthomonas boreopolis</name>
    <dbReference type="NCBI Taxonomy" id="86183"/>
    <lineage>
        <taxon>Bacteria</taxon>
        <taxon>Pseudomonadati</taxon>
        <taxon>Pseudomonadota</taxon>
        <taxon>Gammaproteobacteria</taxon>
        <taxon>Lysobacterales</taxon>
        <taxon>Lysobacteraceae</taxon>
        <taxon>Xanthomonas</taxon>
    </lineage>
</organism>
<dbReference type="Gene3D" id="1.10.3720.10">
    <property type="entry name" value="MetI-like"/>
    <property type="match status" value="1"/>
</dbReference>
<dbReference type="GO" id="GO:0016020">
    <property type="term" value="C:membrane"/>
    <property type="evidence" value="ECO:0007669"/>
    <property type="project" value="UniProtKB-SubCell"/>
</dbReference>
<evidence type="ECO:0000256" key="4">
    <source>
        <dbReference type="ARBA" id="ARBA00023136"/>
    </source>
</evidence>
<keyword evidence="4 5" id="KW-0472">Membrane</keyword>
<dbReference type="InterPro" id="IPR035906">
    <property type="entry name" value="MetI-like_sf"/>
</dbReference>
<dbReference type="SUPFAM" id="SSF161098">
    <property type="entry name" value="MetI-like"/>
    <property type="match status" value="1"/>
</dbReference>
<feature type="transmembrane region" description="Helical" evidence="5">
    <location>
        <begin position="75"/>
        <end position="97"/>
    </location>
</feature>
<dbReference type="PANTHER" id="PTHR42744:SF1">
    <property type="entry name" value="BINDING-PROTEIN-DEPENDENT TRANSPORT SYSTEMS INNER MEMBRANE COMPONENT"/>
    <property type="match status" value="1"/>
</dbReference>
<comment type="subcellular location">
    <subcellularLocation>
        <location evidence="1">Membrane</location>
        <topology evidence="1">Multi-pass membrane protein</topology>
    </subcellularLocation>
</comment>
<evidence type="ECO:0000313" key="7">
    <source>
        <dbReference type="Proteomes" id="UP000623958"/>
    </source>
</evidence>
<reference evidence="6" key="2">
    <citation type="submission" date="2020-09" db="EMBL/GenBank/DDBJ databases">
        <authorList>
            <person name="Sun Q."/>
            <person name="Ohkuma M."/>
        </authorList>
    </citation>
    <scope>NUCLEOTIDE SEQUENCE</scope>
    <source>
        <strain evidence="6">JCM 13306</strain>
    </source>
</reference>
<gene>
    <name evidence="6" type="ORF">GCM10009090_35020</name>
</gene>
<protein>
    <submittedName>
        <fullName evidence="6">Uncharacterized protein</fullName>
    </submittedName>
</protein>
<evidence type="ECO:0000256" key="1">
    <source>
        <dbReference type="ARBA" id="ARBA00004141"/>
    </source>
</evidence>
<dbReference type="Proteomes" id="UP000623958">
    <property type="component" value="Unassembled WGS sequence"/>
</dbReference>
<accession>A0A919KJY0</accession>
<dbReference type="PANTHER" id="PTHR42744">
    <property type="entry name" value="BINDING-PROTEIN-DEPENDENT TRANSPORT SYSTEMS INNER MEMBRANE COMPONENT"/>
    <property type="match status" value="1"/>
</dbReference>
<evidence type="ECO:0000256" key="2">
    <source>
        <dbReference type="ARBA" id="ARBA00022692"/>
    </source>
</evidence>
<proteinExistence type="predicted"/>
<evidence type="ECO:0000313" key="6">
    <source>
        <dbReference type="EMBL" id="GHH60090.1"/>
    </source>
</evidence>
<dbReference type="RefSeq" id="WP_434030002.1">
    <property type="nucleotide sequence ID" value="NZ_BNBA01000042.1"/>
</dbReference>